<gene>
    <name evidence="9" type="primary">LOC107005918</name>
</gene>
<dbReference type="PROSITE" id="PS50089">
    <property type="entry name" value="ZF_RING_2"/>
    <property type="match status" value="1"/>
</dbReference>
<evidence type="ECO:0000313" key="8">
    <source>
        <dbReference type="Proteomes" id="UP000694930"/>
    </source>
</evidence>
<dbReference type="RefSeq" id="XP_015060049.1">
    <property type="nucleotide sequence ID" value="XM_015204563.1"/>
</dbReference>
<dbReference type="PANTHER" id="PTHR15710:SF74">
    <property type="entry name" value="RING-TYPE E3 UBIQUITIN TRANSFERASE-RELATED"/>
    <property type="match status" value="1"/>
</dbReference>
<dbReference type="Gene3D" id="3.30.40.10">
    <property type="entry name" value="Zinc/RING finger domain, C3HC4 (zinc finger)"/>
    <property type="match status" value="1"/>
</dbReference>
<reference evidence="8" key="1">
    <citation type="journal article" date="2014" name="Nat. Genet.">
        <title>The genome of the stress-tolerant wild tomato species Solanum pennellii.</title>
        <authorList>
            <person name="Bolger A."/>
            <person name="Scossa F."/>
            <person name="Bolger M.E."/>
            <person name="Lanz C."/>
            <person name="Maumus F."/>
            <person name="Tohge T."/>
            <person name="Quesneville H."/>
            <person name="Alseekh S."/>
            <person name="Sorensen I."/>
            <person name="Lichtenstein G."/>
            <person name="Fich E.A."/>
            <person name="Conte M."/>
            <person name="Keller H."/>
            <person name="Schneeberger K."/>
            <person name="Schwacke R."/>
            <person name="Ofner I."/>
            <person name="Vrebalov J."/>
            <person name="Xu Y."/>
            <person name="Osorio S."/>
            <person name="Aflitos S.A."/>
            <person name="Schijlen E."/>
            <person name="Jimenez-Gomez J.M."/>
            <person name="Ryngajllo M."/>
            <person name="Kimura S."/>
            <person name="Kumar R."/>
            <person name="Koenig D."/>
            <person name="Headland L.R."/>
            <person name="Maloof J.N."/>
            <person name="Sinha N."/>
            <person name="van Ham R.C."/>
            <person name="Lankhorst R.K."/>
            <person name="Mao L."/>
            <person name="Vogel A."/>
            <person name="Arsova B."/>
            <person name="Panstruga R."/>
            <person name="Fei Z."/>
            <person name="Rose J.K."/>
            <person name="Zamir D."/>
            <person name="Carrari F."/>
            <person name="Giovannoni J.J."/>
            <person name="Weigel D."/>
            <person name="Usadel B."/>
            <person name="Fernie A.R."/>
        </authorList>
    </citation>
    <scope>NUCLEOTIDE SEQUENCE [LARGE SCALE GENOMIC DNA]</scope>
    <source>
        <strain evidence="8">cv. LA0716</strain>
    </source>
</reference>
<dbReference type="SMART" id="SM00184">
    <property type="entry name" value="RING"/>
    <property type="match status" value="1"/>
</dbReference>
<keyword evidence="4 6" id="KW-0863">Zinc-finger</keyword>
<keyword evidence="5" id="KW-0862">Zinc</keyword>
<evidence type="ECO:0000313" key="9">
    <source>
        <dbReference type="RefSeq" id="XP_015060049.1"/>
    </source>
</evidence>
<sequence length="104" mass="11420">MDKDFDLDLALTVVGISGGDTAEPPAPRCFTPPDDHDSSFRVELPSVNCENGLCIVCMEGFKRSIDDDHGKKMLCGHVFHANCLIKWLSICNSCPLCRYKVSAT</sequence>
<feature type="domain" description="RING-type" evidence="7">
    <location>
        <begin position="54"/>
        <end position="98"/>
    </location>
</feature>
<name>A0ABM1FQ60_SOLPN</name>
<evidence type="ECO:0000256" key="4">
    <source>
        <dbReference type="ARBA" id="ARBA00022771"/>
    </source>
</evidence>
<evidence type="ECO:0000256" key="3">
    <source>
        <dbReference type="ARBA" id="ARBA00022723"/>
    </source>
</evidence>
<evidence type="ECO:0000256" key="6">
    <source>
        <dbReference type="PROSITE-ProRule" id="PRU00175"/>
    </source>
</evidence>
<evidence type="ECO:0000256" key="5">
    <source>
        <dbReference type="ARBA" id="ARBA00022833"/>
    </source>
</evidence>
<dbReference type="SUPFAM" id="SSF57850">
    <property type="entry name" value="RING/U-box"/>
    <property type="match status" value="1"/>
</dbReference>
<dbReference type="Proteomes" id="UP000694930">
    <property type="component" value="Chromosome 12"/>
</dbReference>
<dbReference type="PANTHER" id="PTHR15710">
    <property type="entry name" value="E3 UBIQUITIN-PROTEIN LIGASE PRAJA"/>
    <property type="match status" value="1"/>
</dbReference>
<proteinExistence type="predicted"/>
<evidence type="ECO:0000256" key="2">
    <source>
        <dbReference type="ARBA" id="ARBA00012483"/>
    </source>
</evidence>
<keyword evidence="3" id="KW-0479">Metal-binding</keyword>
<dbReference type="InterPro" id="IPR013083">
    <property type="entry name" value="Znf_RING/FYVE/PHD"/>
</dbReference>
<accession>A0ABM1FQ60</accession>
<reference evidence="9" key="2">
    <citation type="submission" date="2025-08" db="UniProtKB">
        <authorList>
            <consortium name="RefSeq"/>
        </authorList>
    </citation>
    <scope>IDENTIFICATION</scope>
</reference>
<keyword evidence="8" id="KW-1185">Reference proteome</keyword>
<organism evidence="8 9">
    <name type="scientific">Solanum pennellii</name>
    <name type="common">Tomato</name>
    <name type="synonym">Lycopersicon pennellii</name>
    <dbReference type="NCBI Taxonomy" id="28526"/>
    <lineage>
        <taxon>Eukaryota</taxon>
        <taxon>Viridiplantae</taxon>
        <taxon>Streptophyta</taxon>
        <taxon>Embryophyta</taxon>
        <taxon>Tracheophyta</taxon>
        <taxon>Spermatophyta</taxon>
        <taxon>Magnoliopsida</taxon>
        <taxon>eudicotyledons</taxon>
        <taxon>Gunneridae</taxon>
        <taxon>Pentapetalae</taxon>
        <taxon>asterids</taxon>
        <taxon>lamiids</taxon>
        <taxon>Solanales</taxon>
        <taxon>Solanaceae</taxon>
        <taxon>Solanoideae</taxon>
        <taxon>Solaneae</taxon>
        <taxon>Solanum</taxon>
        <taxon>Solanum subgen. Lycopersicon</taxon>
    </lineage>
</organism>
<evidence type="ECO:0000256" key="1">
    <source>
        <dbReference type="ARBA" id="ARBA00000900"/>
    </source>
</evidence>
<protein>
    <recommendedName>
        <fullName evidence="2">RING-type E3 ubiquitin transferase</fullName>
        <ecNumber evidence="2">2.3.2.27</ecNumber>
    </recommendedName>
</protein>
<dbReference type="Pfam" id="PF13639">
    <property type="entry name" value="zf-RING_2"/>
    <property type="match status" value="1"/>
</dbReference>
<comment type="catalytic activity">
    <reaction evidence="1">
        <text>S-ubiquitinyl-[E2 ubiquitin-conjugating enzyme]-L-cysteine + [acceptor protein]-L-lysine = [E2 ubiquitin-conjugating enzyme]-L-cysteine + N(6)-ubiquitinyl-[acceptor protein]-L-lysine.</text>
        <dbReference type="EC" id="2.3.2.27"/>
    </reaction>
</comment>
<dbReference type="GeneID" id="107005918"/>
<dbReference type="InterPro" id="IPR001841">
    <property type="entry name" value="Znf_RING"/>
</dbReference>
<evidence type="ECO:0000259" key="7">
    <source>
        <dbReference type="PROSITE" id="PS50089"/>
    </source>
</evidence>
<dbReference type="EC" id="2.3.2.27" evidence="2"/>